<evidence type="ECO:0000313" key="1">
    <source>
        <dbReference type="EMBL" id="BDR91191.1"/>
    </source>
</evidence>
<organism evidence="2 3">
    <name type="scientific">Vulcanisaeta souniana JCM 11219</name>
    <dbReference type="NCBI Taxonomy" id="1293586"/>
    <lineage>
        <taxon>Archaea</taxon>
        <taxon>Thermoproteota</taxon>
        <taxon>Thermoprotei</taxon>
        <taxon>Thermoproteales</taxon>
        <taxon>Thermoproteaceae</taxon>
        <taxon>Vulcanisaeta</taxon>
    </lineage>
</organism>
<reference evidence="4" key="3">
    <citation type="submission" date="2022-09" db="EMBL/GenBank/DDBJ databases">
        <title>Complete genome sequence of Vulcanisaeta souniana.</title>
        <authorList>
            <person name="Kato S."/>
            <person name="Itoh T."/>
            <person name="Ohkuma M."/>
        </authorList>
    </citation>
    <scope>NUCLEOTIDE SEQUENCE [LARGE SCALE GENOMIC DNA]</scope>
    <source>
        <strain evidence="4">JCM 11219</strain>
    </source>
</reference>
<reference evidence="2" key="1">
    <citation type="journal article" date="2014" name="Int. J. Syst. Evol. Microbiol.">
        <title>Complete genome sequence of Corynebacterium casei LMG S-19264T (=DSM 44701T), isolated from a smear-ripened cheese.</title>
        <authorList>
            <consortium name="US DOE Joint Genome Institute (JGI-PGF)"/>
            <person name="Walter F."/>
            <person name="Albersmeier A."/>
            <person name="Kalinowski J."/>
            <person name="Ruckert C."/>
        </authorList>
    </citation>
    <scope>NUCLEOTIDE SEQUENCE</scope>
    <source>
        <strain evidence="2">JCM 11219</strain>
    </source>
</reference>
<dbReference type="RefSeq" id="WP_229709958.1">
    <property type="nucleotide sequence ID" value="NZ_AP026830.1"/>
</dbReference>
<proteinExistence type="predicted"/>
<protein>
    <submittedName>
        <fullName evidence="2">Uncharacterized protein</fullName>
    </submittedName>
</protein>
<dbReference type="Proteomes" id="UP000657075">
    <property type="component" value="Unassembled WGS sequence"/>
</dbReference>
<name>A0A830E674_9CREN</name>
<evidence type="ECO:0000313" key="4">
    <source>
        <dbReference type="Proteomes" id="UP001060771"/>
    </source>
</evidence>
<evidence type="ECO:0000313" key="3">
    <source>
        <dbReference type="Proteomes" id="UP000657075"/>
    </source>
</evidence>
<dbReference type="Proteomes" id="UP001060771">
    <property type="component" value="Chromosome"/>
</dbReference>
<dbReference type="AlphaFoldDB" id="A0A830E674"/>
<reference evidence="1" key="4">
    <citation type="journal article" date="2023" name="Microbiol. Resour. Announc.">
        <title>Complete Genome Sequence of Vulcanisaeta souniana Strain IC-059, a Hyperthermophilic Archaeon Isolated from Hot Spring Water in Japan.</title>
        <authorList>
            <person name="Kato S."/>
            <person name="Itoh T."/>
            <person name="Wu L."/>
            <person name="Ma J."/>
            <person name="Ohkuma M."/>
        </authorList>
    </citation>
    <scope>NUCLEOTIDE SEQUENCE</scope>
    <source>
        <strain evidence="1">JCM 11219</strain>
    </source>
</reference>
<sequence>MFAGIVDFKRLKALLDGEYLGNRFEGDLKELEERFFRGVLDSVATALWLYVNEDCDTFLRVISILPLSSSNQPID</sequence>
<dbReference type="EMBL" id="AP026830">
    <property type="protein sequence ID" value="BDR91191.1"/>
    <property type="molecule type" value="Genomic_DNA"/>
</dbReference>
<dbReference type="EMBL" id="BMNM01000015">
    <property type="protein sequence ID" value="GGI86515.1"/>
    <property type="molecule type" value="Genomic_DNA"/>
</dbReference>
<gene>
    <name evidence="2" type="ORF">GCM10007112_24360</name>
    <name evidence="1" type="ORF">Vsou_02840</name>
</gene>
<reference evidence="2" key="2">
    <citation type="submission" date="2020-09" db="EMBL/GenBank/DDBJ databases">
        <authorList>
            <person name="Sun Q."/>
            <person name="Ohkuma M."/>
        </authorList>
    </citation>
    <scope>NUCLEOTIDE SEQUENCE</scope>
    <source>
        <strain evidence="2">JCM 11219</strain>
    </source>
</reference>
<accession>A0A830E674</accession>
<dbReference type="GeneID" id="76205836"/>
<evidence type="ECO:0000313" key="2">
    <source>
        <dbReference type="EMBL" id="GGI86515.1"/>
    </source>
</evidence>
<keyword evidence="4" id="KW-1185">Reference proteome</keyword>